<protein>
    <submittedName>
        <fullName evidence="1">Uncharacterized protein</fullName>
    </submittedName>
</protein>
<name>A0A1G8KWJ6_9FLAO</name>
<proteinExistence type="predicted"/>
<reference evidence="2" key="1">
    <citation type="submission" date="2016-10" db="EMBL/GenBank/DDBJ databases">
        <authorList>
            <person name="Varghese N."/>
            <person name="Submissions S."/>
        </authorList>
    </citation>
    <scope>NUCLEOTIDE SEQUENCE [LARGE SCALE GENOMIC DNA]</scope>
    <source>
        <strain evidence="2">DSM 17071</strain>
    </source>
</reference>
<accession>A0A1G8KWJ6</accession>
<keyword evidence="2" id="KW-1185">Reference proteome</keyword>
<dbReference type="STRING" id="311334.SAMN05421846_10895"/>
<evidence type="ECO:0000313" key="1">
    <source>
        <dbReference type="EMBL" id="SDI47828.1"/>
    </source>
</evidence>
<dbReference type="EMBL" id="FNDW01000008">
    <property type="protein sequence ID" value="SDI47828.1"/>
    <property type="molecule type" value="Genomic_DNA"/>
</dbReference>
<sequence length="33" mass="4021">MKKSEEIILRFNDQLKKTPQSYFYQITLSRKSV</sequence>
<dbReference type="AlphaFoldDB" id="A0A1G8KWJ6"/>
<evidence type="ECO:0000313" key="2">
    <source>
        <dbReference type="Proteomes" id="UP000198869"/>
    </source>
</evidence>
<dbReference type="Proteomes" id="UP000198869">
    <property type="component" value="Unassembled WGS sequence"/>
</dbReference>
<organism evidence="1 2">
    <name type="scientific">Chryseobacterium taeanense</name>
    <dbReference type="NCBI Taxonomy" id="311334"/>
    <lineage>
        <taxon>Bacteria</taxon>
        <taxon>Pseudomonadati</taxon>
        <taxon>Bacteroidota</taxon>
        <taxon>Flavobacteriia</taxon>
        <taxon>Flavobacteriales</taxon>
        <taxon>Weeksellaceae</taxon>
        <taxon>Chryseobacterium group</taxon>
        <taxon>Chryseobacterium</taxon>
    </lineage>
</organism>
<gene>
    <name evidence="1" type="ORF">SAMN05421846_10895</name>
</gene>